<reference evidence="18" key="1">
    <citation type="submission" date="2021-08" db="EMBL/GenBank/DDBJ databases">
        <title>WGS assembly of Ceratopteris richardii.</title>
        <authorList>
            <person name="Marchant D.B."/>
            <person name="Chen G."/>
            <person name="Jenkins J."/>
            <person name="Shu S."/>
            <person name="Leebens-Mack J."/>
            <person name="Grimwood J."/>
            <person name="Schmutz J."/>
            <person name="Soltis P."/>
            <person name="Soltis D."/>
            <person name="Chen Z.-H."/>
        </authorList>
    </citation>
    <scope>NUCLEOTIDE SEQUENCE</scope>
    <source>
        <strain evidence="18">Whitten #5841</strain>
        <tissue evidence="18">Leaf</tissue>
    </source>
</reference>
<feature type="region of interest" description="Disordered" evidence="15">
    <location>
        <begin position="559"/>
        <end position="595"/>
    </location>
</feature>
<comment type="function">
    <text evidence="12 14">Component of the PEX13-PEX14 docking complex, a translocon channel that specifically mediates the import of peroxisomal cargo proteins bound to PEX5 receptor. The PEX13-PEX14 docking complex forms a large import pore which can be opened to a diameter of about 9 nm. Mechanistically, PEX5 receptor along with cargo proteins associates with the PEX14 subunit of the PEX13-PEX14 docking complex in the cytosol, leading to the insertion of the receptor into the organelle membrane with the concomitant translocation of the cargo into the peroxisome matrix.</text>
</comment>
<dbReference type="GO" id="GO:1990429">
    <property type="term" value="C:peroxisomal importomer complex"/>
    <property type="evidence" value="ECO:0007669"/>
    <property type="project" value="TreeGrafter"/>
</dbReference>
<dbReference type="Pfam" id="PF23020">
    <property type="entry name" value="PEX14-like_2nd"/>
    <property type="match status" value="1"/>
</dbReference>
<evidence type="ECO:0000313" key="19">
    <source>
        <dbReference type="Proteomes" id="UP000825935"/>
    </source>
</evidence>
<dbReference type="InterPro" id="IPR054154">
    <property type="entry name" value="PEX14-like_M_plants"/>
</dbReference>
<proteinExistence type="inferred from homology"/>
<evidence type="ECO:0000256" key="2">
    <source>
        <dbReference type="ARBA" id="ARBA00005443"/>
    </source>
</evidence>
<evidence type="ECO:0000256" key="4">
    <source>
        <dbReference type="ARBA" id="ARBA00022692"/>
    </source>
</evidence>
<evidence type="ECO:0000256" key="5">
    <source>
        <dbReference type="ARBA" id="ARBA00022927"/>
    </source>
</evidence>
<dbReference type="FunFam" id="1.10.10.10:FF:000217">
    <property type="entry name" value="Peroxisomal membrane protein PEX14"/>
    <property type="match status" value="1"/>
</dbReference>
<dbReference type="InterPro" id="IPR025655">
    <property type="entry name" value="PEX14"/>
</dbReference>
<evidence type="ECO:0000256" key="9">
    <source>
        <dbReference type="ARBA" id="ARBA00023140"/>
    </source>
</evidence>
<evidence type="ECO:0000313" key="18">
    <source>
        <dbReference type="EMBL" id="KAH7387316.1"/>
    </source>
</evidence>
<keyword evidence="8 14" id="KW-0472">Membrane</keyword>
<sequence length="595" mass="65593">MGDDESSPVPTSVTMPVPASVSAPAPVSVSVPQFHPELPETEKSRSSSVIKEVITSEEWPFGELQQIREDQVRNAVHFLSHPKVRESPVKHRYAFLERKGLTKAEIEEAFRRCPDPPRAIKGISPSEDTVLTVTPKDPSELYYVASVSAQTQPTLQYSRSAPLSVTQASSGSHWWQLIVGASLIAAASSGIGYFFQRIFASKLKTWYYDILLERYKQNDMEQGGRCRGAKLSPLEEVVAAATGAANAAAAAAAEVVNISHEVIRLQAEEWRHLRSSMKALDNKTEELKSTIMGMATVNEEDSSYHKGMDKVFQHTLPPAEEIHMKYRIQGCQGQTCRINSVKEGLVMRRKVATGVDEVQPDGQPTNFTGSLVQSEEPRWYSLPKQPAESNLQVNKVETGLNQEAGSTISKINENRILSNHQGWMPPAAPLTVNPAADSAIRNQKLLTKGVKYTTSSEGKLHNRPTFFKTQSLSLPHPIDSEKHTKVDNVKPILVMEETLDGGEDTHLEDIVIEEGVMTSKTPTEPSKIPEEPELAELIIREDIPVFGVDDAVARFATDSQLHAPNEQKNEKVKEKITIDGVIPSPSSKTRADNGV</sequence>
<keyword evidence="3 14" id="KW-0813">Transport</keyword>
<evidence type="ECO:0000259" key="17">
    <source>
        <dbReference type="Pfam" id="PF23020"/>
    </source>
</evidence>
<name>A0A8T2T0G9_CERRI</name>
<keyword evidence="9 14" id="KW-0576">Peroxisome</keyword>
<evidence type="ECO:0000256" key="11">
    <source>
        <dbReference type="ARBA" id="ARBA00029691"/>
    </source>
</evidence>
<evidence type="ECO:0000259" key="16">
    <source>
        <dbReference type="Pfam" id="PF04695"/>
    </source>
</evidence>
<keyword evidence="7" id="KW-0811">Translocation</keyword>
<dbReference type="OrthoDB" id="441517at2759"/>
<dbReference type="Proteomes" id="UP000825935">
    <property type="component" value="Chromosome 16"/>
</dbReference>
<keyword evidence="19" id="KW-1185">Reference proteome</keyword>
<comment type="caution">
    <text evidence="18">The sequence shown here is derived from an EMBL/GenBank/DDBJ whole genome shotgun (WGS) entry which is preliminary data.</text>
</comment>
<organism evidence="18 19">
    <name type="scientific">Ceratopteris richardii</name>
    <name type="common">Triangle waterfern</name>
    <dbReference type="NCBI Taxonomy" id="49495"/>
    <lineage>
        <taxon>Eukaryota</taxon>
        <taxon>Viridiplantae</taxon>
        <taxon>Streptophyta</taxon>
        <taxon>Embryophyta</taxon>
        <taxon>Tracheophyta</taxon>
        <taxon>Polypodiopsida</taxon>
        <taxon>Polypodiidae</taxon>
        <taxon>Polypodiales</taxon>
        <taxon>Pteridineae</taxon>
        <taxon>Pteridaceae</taxon>
        <taxon>Parkerioideae</taxon>
        <taxon>Ceratopteris</taxon>
    </lineage>
</organism>
<evidence type="ECO:0000256" key="8">
    <source>
        <dbReference type="ARBA" id="ARBA00023136"/>
    </source>
</evidence>
<dbReference type="InterPro" id="IPR036388">
    <property type="entry name" value="WH-like_DNA-bd_sf"/>
</dbReference>
<dbReference type="PANTHER" id="PTHR23058">
    <property type="entry name" value="PEROXISOMAL MEMBRANE PROTEIN PEX14"/>
    <property type="match status" value="1"/>
</dbReference>
<protein>
    <recommendedName>
        <fullName evidence="10 14">Peroxisomal membrane protein PEX14</fullName>
    </recommendedName>
    <alternativeName>
        <fullName evidence="11 14">Peroxin-14</fullName>
    </alternativeName>
</protein>
<keyword evidence="6" id="KW-1133">Transmembrane helix</keyword>
<evidence type="ECO:0000256" key="1">
    <source>
        <dbReference type="ARBA" id="ARBA00004549"/>
    </source>
</evidence>
<dbReference type="EMBL" id="CM035421">
    <property type="protein sequence ID" value="KAH7387316.1"/>
    <property type="molecule type" value="Genomic_DNA"/>
</dbReference>
<accession>A0A8T2T0G9</accession>
<evidence type="ECO:0000256" key="15">
    <source>
        <dbReference type="SAM" id="MobiDB-lite"/>
    </source>
</evidence>
<gene>
    <name evidence="18" type="ORF">KP509_16G016400</name>
</gene>
<feature type="domain" description="Peroxisome membrane anchor protein Pex14p N-terminal" evidence="16">
    <location>
        <begin position="68"/>
        <end position="112"/>
    </location>
</feature>
<keyword evidence="4" id="KW-0812">Transmembrane</keyword>
<feature type="region of interest" description="Disordered" evidence="15">
    <location>
        <begin position="1"/>
        <end position="27"/>
    </location>
</feature>
<dbReference type="AlphaFoldDB" id="A0A8T2T0G9"/>
<evidence type="ECO:0000256" key="7">
    <source>
        <dbReference type="ARBA" id="ARBA00023010"/>
    </source>
</evidence>
<dbReference type="PANTHER" id="PTHR23058:SF0">
    <property type="entry name" value="PEROXISOMAL MEMBRANE PROTEIN PEX14"/>
    <property type="match status" value="1"/>
</dbReference>
<dbReference type="Gene3D" id="1.10.10.10">
    <property type="entry name" value="Winged helix-like DNA-binding domain superfamily/Winged helix DNA-binding domain"/>
    <property type="match status" value="1"/>
</dbReference>
<comment type="similarity">
    <text evidence="2 14">Belongs to the peroxin-14 family.</text>
</comment>
<comment type="subunit">
    <text evidence="13">Interacts with PEX13; forming the PEX13-PEX14 docking complex. Interacts with PEX5 (via WxxxF/Y motifs).</text>
</comment>
<comment type="subcellular location">
    <subcellularLocation>
        <location evidence="1">Peroxisome membrane</location>
        <topology evidence="1">Single-pass membrane protein</topology>
    </subcellularLocation>
</comment>
<feature type="compositionally biased region" description="Low complexity" evidence="15">
    <location>
        <begin position="7"/>
        <end position="27"/>
    </location>
</feature>
<evidence type="ECO:0000256" key="14">
    <source>
        <dbReference type="RuleBase" id="RU367032"/>
    </source>
</evidence>
<evidence type="ECO:0000256" key="6">
    <source>
        <dbReference type="ARBA" id="ARBA00022989"/>
    </source>
</evidence>
<dbReference type="InterPro" id="IPR006785">
    <property type="entry name" value="Pex14_N"/>
</dbReference>
<feature type="domain" description="Peroxisomal membrane protein PEX14 central plants" evidence="17">
    <location>
        <begin position="172"/>
        <end position="296"/>
    </location>
</feature>
<evidence type="ECO:0000256" key="10">
    <source>
        <dbReference type="ARBA" id="ARBA00029502"/>
    </source>
</evidence>
<dbReference type="GO" id="GO:0005778">
    <property type="term" value="C:peroxisomal membrane"/>
    <property type="evidence" value="ECO:0007669"/>
    <property type="project" value="UniProtKB-SubCell"/>
</dbReference>
<dbReference type="GO" id="GO:0016560">
    <property type="term" value="P:protein import into peroxisome matrix, docking"/>
    <property type="evidence" value="ECO:0007669"/>
    <property type="project" value="UniProtKB-UniRule"/>
</dbReference>
<evidence type="ECO:0000256" key="3">
    <source>
        <dbReference type="ARBA" id="ARBA00022448"/>
    </source>
</evidence>
<dbReference type="Pfam" id="PF04695">
    <property type="entry name" value="Pex14_N"/>
    <property type="match status" value="1"/>
</dbReference>
<dbReference type="GO" id="GO:0005102">
    <property type="term" value="F:signaling receptor binding"/>
    <property type="evidence" value="ECO:0007669"/>
    <property type="project" value="TreeGrafter"/>
</dbReference>
<evidence type="ECO:0000256" key="13">
    <source>
        <dbReference type="ARBA" id="ARBA00064754"/>
    </source>
</evidence>
<evidence type="ECO:0000256" key="12">
    <source>
        <dbReference type="ARBA" id="ARBA00053920"/>
    </source>
</evidence>
<feature type="compositionally biased region" description="Basic and acidic residues" evidence="15">
    <location>
        <begin position="565"/>
        <end position="577"/>
    </location>
</feature>
<keyword evidence="5 14" id="KW-0653">Protein transport</keyword>